<dbReference type="SUPFAM" id="SSF52540">
    <property type="entry name" value="P-loop containing nucleoside triphosphate hydrolases"/>
    <property type="match status" value="1"/>
</dbReference>
<protein>
    <submittedName>
        <fullName evidence="1">ABC transporter</fullName>
    </submittedName>
</protein>
<gene>
    <name evidence="1" type="ORF">MNBD_GAMMA16-933</name>
</gene>
<sequence>MQENKNYTLFKNGSVWLKADFHLHTKADKEFIFNGEKNSFVKDYVAQLKEKSIRIGTITNHNKFDKNEFSALSKLAIKNEILLLPSVELSVNDGANGIHVLVVFSSQWLENGNDYISPFISSMFPGKSESEYQHENGRSDKNILQVVEELEKVNRDYFLVFAHVEQRSGLWEEMKGGKLSDFADKRYTTVRERTLGFQKVRTHDDREKVKQWLGGWYPAEVEGSDAKAIEQIGSRTHETWLKMGDFTFEAVKYALADSLHRLSTKKPENKPHSFISSVTFEGGVLDGKTVEFSSELNALIGIRGSGKSSLLEAVRYALDIPFGEKTIDIEYKNKLVAHTLGSGGKVTIKAKDRHQREYTISRRLNDSSEVFVDGELQPGLAIRETIIHKPIYFGQKDLSSTGEGFEKDLVEKLVGEKLHDIRAQIELQNQTVWACCDKLLKLSNIDEKISETRSKKQDAEFRLKIFIDNGINEKLQQQSDFDTDQRKISKIISDIRNFDSDLEGLLAQHEDDLKNHALYKSKKNEKFFAELFVEFNALLSSIEKIKGERKSIALLIQNIKNKESDFLIIKKDLSDQFAEVRRKLESDLKSQGKSLNLEEFPELQKRIETNTQLLSSLEKESQKGTGVKVELVKALSKLNDLWHREYKLIDDELKKVNDSQDSLRIKGEYKGNKTEFLEKFKSVFKGSRIRENSFSTLVGSYSDFTAIYNNMTEALMGVLTSTDVFEQYFSDNLKALLTWQVP</sequence>
<dbReference type="AlphaFoldDB" id="A0A3B0ZSQ5"/>
<name>A0A3B0ZSQ5_9ZZZZ</name>
<reference evidence="1" key="1">
    <citation type="submission" date="2018-06" db="EMBL/GenBank/DDBJ databases">
        <authorList>
            <person name="Zhirakovskaya E."/>
        </authorList>
    </citation>
    <scope>NUCLEOTIDE SEQUENCE</scope>
</reference>
<dbReference type="SUPFAM" id="SSF89550">
    <property type="entry name" value="PHP domain-like"/>
    <property type="match status" value="1"/>
</dbReference>
<evidence type="ECO:0000313" key="1">
    <source>
        <dbReference type="EMBL" id="VAW83656.1"/>
    </source>
</evidence>
<dbReference type="EMBL" id="UOFO01000017">
    <property type="protein sequence ID" value="VAW83656.1"/>
    <property type="molecule type" value="Genomic_DNA"/>
</dbReference>
<accession>A0A3B0ZSQ5</accession>
<feature type="non-terminal residue" evidence="1">
    <location>
        <position position="742"/>
    </location>
</feature>
<organism evidence="1">
    <name type="scientific">hydrothermal vent metagenome</name>
    <dbReference type="NCBI Taxonomy" id="652676"/>
    <lineage>
        <taxon>unclassified sequences</taxon>
        <taxon>metagenomes</taxon>
        <taxon>ecological metagenomes</taxon>
    </lineage>
</organism>
<dbReference type="InterPro" id="IPR027417">
    <property type="entry name" value="P-loop_NTPase"/>
</dbReference>
<dbReference type="Gene3D" id="3.20.20.140">
    <property type="entry name" value="Metal-dependent hydrolases"/>
    <property type="match status" value="1"/>
</dbReference>
<proteinExistence type="predicted"/>
<dbReference type="Gene3D" id="3.40.50.300">
    <property type="entry name" value="P-loop containing nucleotide triphosphate hydrolases"/>
    <property type="match status" value="1"/>
</dbReference>
<dbReference type="InterPro" id="IPR016195">
    <property type="entry name" value="Pol/histidinol_Pase-like"/>
</dbReference>